<evidence type="ECO:0000256" key="2">
    <source>
        <dbReference type="ARBA" id="ARBA00023163"/>
    </source>
</evidence>
<dbReference type="Pfam" id="PF03861">
    <property type="entry name" value="ANTAR"/>
    <property type="match status" value="1"/>
</dbReference>
<feature type="domain" description="GAF" evidence="4">
    <location>
        <begin position="82"/>
        <end position="216"/>
    </location>
</feature>
<keyword evidence="1" id="KW-0805">Transcription regulation</keyword>
<proteinExistence type="predicted"/>
<protein>
    <submittedName>
        <fullName evidence="5">Antitermination regulator</fullName>
    </submittedName>
</protein>
<feature type="domain" description="ANTAR" evidence="3">
    <location>
        <begin position="4"/>
        <end position="43"/>
    </location>
</feature>
<gene>
    <name evidence="5" type="ORF">Spa2297_02825</name>
</gene>
<dbReference type="GeneID" id="91303801"/>
<dbReference type="Proteomes" id="UP000078468">
    <property type="component" value="Chromosome"/>
</dbReference>
<dbReference type="EMBL" id="CP015866">
    <property type="protein sequence ID" value="ANJ06009.1"/>
    <property type="molecule type" value="Genomic_DNA"/>
</dbReference>
<evidence type="ECO:0000313" key="5">
    <source>
        <dbReference type="EMBL" id="ANJ06009.1"/>
    </source>
</evidence>
<dbReference type="InterPro" id="IPR005561">
    <property type="entry name" value="ANTAR"/>
</dbReference>
<reference evidence="5 6" key="1">
    <citation type="submission" date="2016-05" db="EMBL/GenBank/DDBJ databases">
        <title>Non-Contiguous Finished Genome Sequence of Streptomyces parvulus 2297 Integrated Site-Specifically with Actinophage R4.</title>
        <authorList>
            <person name="Nishizawa T."/>
            <person name="Miura T."/>
            <person name="Harada C."/>
            <person name="Guo Y."/>
            <person name="Narisawa K."/>
            <person name="Ohta H."/>
            <person name="Takahashi H."/>
            <person name="Shirai M."/>
        </authorList>
    </citation>
    <scope>NUCLEOTIDE SEQUENCE [LARGE SCALE GENOMIC DNA]</scope>
    <source>
        <strain evidence="5 6">2297</strain>
    </source>
</reference>
<dbReference type="InterPro" id="IPR029016">
    <property type="entry name" value="GAF-like_dom_sf"/>
</dbReference>
<sequence length="243" mass="26504">MAAAQELLVKRYRLSESRAGFELLRSVSQQCNVKLHTLADAVVRVPAPDRDARLWFPARRRHDPPRLPGLMLEPGSRGSQGAVLKAVLHRVLSIAQTPMGNVQLLNGDRLHLARHTGLNSYFTEFFAFVEGSTTACAEAAAQRRQVTVGDVASAEVFDEASRYAILQAGSRAVHSVPLTHAGGAVLGMVSSHHEHPVAGFTGAQLAAFQRTGADVGRWLSWHWNTVVLDALERLHATATRRPE</sequence>
<dbReference type="AlphaFoldDB" id="A0A191UTG8"/>
<dbReference type="Gene3D" id="3.30.450.40">
    <property type="match status" value="1"/>
</dbReference>
<evidence type="ECO:0000313" key="6">
    <source>
        <dbReference type="Proteomes" id="UP000078468"/>
    </source>
</evidence>
<dbReference type="Pfam" id="PF13185">
    <property type="entry name" value="GAF_2"/>
    <property type="match status" value="1"/>
</dbReference>
<keyword evidence="2" id="KW-0804">Transcription</keyword>
<dbReference type="InterPro" id="IPR036388">
    <property type="entry name" value="WH-like_DNA-bd_sf"/>
</dbReference>
<evidence type="ECO:0000256" key="1">
    <source>
        <dbReference type="ARBA" id="ARBA00023015"/>
    </source>
</evidence>
<dbReference type="RefSeq" id="WP_064726389.1">
    <property type="nucleotide sequence ID" value="NZ_BMRX01000003.1"/>
</dbReference>
<dbReference type="SUPFAM" id="SSF55781">
    <property type="entry name" value="GAF domain-like"/>
    <property type="match status" value="1"/>
</dbReference>
<accession>A0A191UTG8</accession>
<dbReference type="KEGG" id="spav:Spa2297_02825"/>
<evidence type="ECO:0000259" key="3">
    <source>
        <dbReference type="Pfam" id="PF03861"/>
    </source>
</evidence>
<dbReference type="Gene3D" id="1.10.10.10">
    <property type="entry name" value="Winged helix-like DNA-binding domain superfamily/Winged helix DNA-binding domain"/>
    <property type="match status" value="1"/>
</dbReference>
<name>A0A191UTG8_9ACTN</name>
<dbReference type="GO" id="GO:0003723">
    <property type="term" value="F:RNA binding"/>
    <property type="evidence" value="ECO:0007669"/>
    <property type="project" value="InterPro"/>
</dbReference>
<organism evidence="5 6">
    <name type="scientific">Streptomyces parvulus</name>
    <dbReference type="NCBI Taxonomy" id="146923"/>
    <lineage>
        <taxon>Bacteria</taxon>
        <taxon>Bacillati</taxon>
        <taxon>Actinomycetota</taxon>
        <taxon>Actinomycetes</taxon>
        <taxon>Kitasatosporales</taxon>
        <taxon>Streptomycetaceae</taxon>
        <taxon>Streptomyces</taxon>
    </lineage>
</organism>
<evidence type="ECO:0000259" key="4">
    <source>
        <dbReference type="Pfam" id="PF13185"/>
    </source>
</evidence>
<dbReference type="InterPro" id="IPR003018">
    <property type="entry name" value="GAF"/>
</dbReference>